<proteinExistence type="predicted"/>
<dbReference type="EMBL" id="JARWBG010000024">
    <property type="protein sequence ID" value="MDH2391197.1"/>
    <property type="molecule type" value="Genomic_DNA"/>
</dbReference>
<organism evidence="2 3">
    <name type="scientific">Streptomyces chengmaiensis</name>
    <dbReference type="NCBI Taxonomy" id="3040919"/>
    <lineage>
        <taxon>Bacteria</taxon>
        <taxon>Bacillati</taxon>
        <taxon>Actinomycetota</taxon>
        <taxon>Actinomycetes</taxon>
        <taxon>Kitasatosporales</taxon>
        <taxon>Streptomycetaceae</taxon>
        <taxon>Streptomyces</taxon>
    </lineage>
</organism>
<sequence length="97" mass="11055">MAGMICVRPGRETRLLYRTQTYRGRTGEKKGFRAREFEDLLSCARRQLDGAPLIVVWDLIRCLRRQPVRVPVGPDHDEGGVAEERPPVGPDPTLRSR</sequence>
<keyword evidence="3" id="KW-1185">Reference proteome</keyword>
<evidence type="ECO:0008006" key="4">
    <source>
        <dbReference type="Google" id="ProtNLM"/>
    </source>
</evidence>
<evidence type="ECO:0000256" key="1">
    <source>
        <dbReference type="SAM" id="MobiDB-lite"/>
    </source>
</evidence>
<evidence type="ECO:0000313" key="2">
    <source>
        <dbReference type="EMBL" id="MDH2391197.1"/>
    </source>
</evidence>
<evidence type="ECO:0000313" key="3">
    <source>
        <dbReference type="Proteomes" id="UP001223144"/>
    </source>
</evidence>
<reference evidence="2 3" key="1">
    <citation type="submission" date="2023-04" db="EMBL/GenBank/DDBJ databases">
        <title>Streptomyces chengmaiensis sp. nov. isolated from the stem of mangrove plant in Hainan.</title>
        <authorList>
            <person name="Huang X."/>
            <person name="Zhou S."/>
            <person name="Chu X."/>
            <person name="Xie Y."/>
            <person name="Lin Y."/>
        </authorList>
    </citation>
    <scope>NUCLEOTIDE SEQUENCE [LARGE SCALE GENOMIC DNA]</scope>
    <source>
        <strain evidence="2 3">HNM0663</strain>
    </source>
</reference>
<gene>
    <name evidence="2" type="ORF">QCN29_20870</name>
</gene>
<dbReference type="RefSeq" id="WP_279929963.1">
    <property type="nucleotide sequence ID" value="NZ_JARWBG010000024.1"/>
</dbReference>
<feature type="compositionally biased region" description="Basic and acidic residues" evidence="1">
    <location>
        <begin position="74"/>
        <end position="86"/>
    </location>
</feature>
<name>A0ABT6HR53_9ACTN</name>
<dbReference type="Proteomes" id="UP001223144">
    <property type="component" value="Unassembled WGS sequence"/>
</dbReference>
<accession>A0ABT6HR53</accession>
<comment type="caution">
    <text evidence="2">The sequence shown here is derived from an EMBL/GenBank/DDBJ whole genome shotgun (WGS) entry which is preliminary data.</text>
</comment>
<protein>
    <recommendedName>
        <fullName evidence="4">Transposase</fullName>
    </recommendedName>
</protein>
<feature type="region of interest" description="Disordered" evidence="1">
    <location>
        <begin position="69"/>
        <end position="97"/>
    </location>
</feature>